<proteinExistence type="predicted"/>
<evidence type="ECO:0000313" key="1">
    <source>
        <dbReference type="EMBL" id="SHI50415.1"/>
    </source>
</evidence>
<evidence type="ECO:0000313" key="2">
    <source>
        <dbReference type="Proteomes" id="UP000184052"/>
    </source>
</evidence>
<gene>
    <name evidence="1" type="ORF">SAMN02745751_00423</name>
</gene>
<dbReference type="RefSeq" id="WP_073046413.1">
    <property type="nucleotide sequence ID" value="NZ_FQZL01000005.1"/>
</dbReference>
<keyword evidence="1" id="KW-0808">Transferase</keyword>
<reference evidence="1 2" key="1">
    <citation type="submission" date="2016-11" db="EMBL/GenBank/DDBJ databases">
        <authorList>
            <person name="Jaros S."/>
            <person name="Januszkiewicz K."/>
            <person name="Wedrychowicz H."/>
        </authorList>
    </citation>
    <scope>NUCLEOTIDE SEQUENCE [LARGE SCALE GENOMIC DNA]</scope>
    <source>
        <strain evidence="1 2">DSM 17477</strain>
    </source>
</reference>
<dbReference type="AlphaFoldDB" id="A0A1M6BNU8"/>
<name>A0A1M6BNU8_9FIRM</name>
<keyword evidence="2" id="KW-1185">Reference proteome</keyword>
<dbReference type="EMBL" id="FQZL01000005">
    <property type="protein sequence ID" value="SHI50415.1"/>
    <property type="molecule type" value="Genomic_DNA"/>
</dbReference>
<dbReference type="SUPFAM" id="SSF53756">
    <property type="entry name" value="UDP-Glycosyltransferase/glycogen phosphorylase"/>
    <property type="match status" value="1"/>
</dbReference>
<dbReference type="GO" id="GO:0016740">
    <property type="term" value="F:transferase activity"/>
    <property type="evidence" value="ECO:0007669"/>
    <property type="project" value="UniProtKB-KW"/>
</dbReference>
<dbReference type="Gene3D" id="3.40.50.2000">
    <property type="entry name" value="Glycogen Phosphorylase B"/>
    <property type="match status" value="2"/>
</dbReference>
<dbReference type="OrthoDB" id="6620093at2"/>
<organism evidence="1 2">
    <name type="scientific">Dethiosulfatibacter aminovorans DSM 17477</name>
    <dbReference type="NCBI Taxonomy" id="1121476"/>
    <lineage>
        <taxon>Bacteria</taxon>
        <taxon>Bacillati</taxon>
        <taxon>Bacillota</taxon>
        <taxon>Tissierellia</taxon>
        <taxon>Dethiosulfatibacter</taxon>
    </lineage>
</organism>
<protein>
    <submittedName>
        <fullName evidence="1">UDP:flavonoid glycosyltransferase YjiC, YdhE family</fullName>
    </submittedName>
</protein>
<accession>A0A1M6BNU8</accession>
<dbReference type="Proteomes" id="UP000184052">
    <property type="component" value="Unassembled WGS sequence"/>
</dbReference>
<sequence>MRILFAPLITRLKLTESHERVRMLSEEAMRRGHEVALSANQCCNYSKIKGTGLYEAPLPKNLKSSIIKQKTGKESIPKDWFYKVDNMHSFSDALYIMGAIGKKYYKRDVESIASAIDSFKPDIVYSDLRPGALSASLSRNVRIASTVTFPLCEYHSQDRYVLDIINSCNSKIGISKSGSLCDFFDRSDLRFVPSIYELEPLAGKSVIFTGPIRKTESVKALIPSKKIVIKLRSMDSEFILKETIKAFKGTDFNILLVSSKLGNGDFGNVTVRKNINMKKQLADAAVFIHNGENEDVFNSITTDTPQIVVQCNVYFLKYNGYSIQRNKAGLLIEKEEFNRNRLPRIVDKILSKEKYLENTKKLSKILARHGGAVTVIDEMEKLTGR</sequence>
<dbReference type="STRING" id="1121476.SAMN02745751_00423"/>